<sequence length="60" mass="6790">MTPGDDPRPRRPPEPDPADCCGGGCVRCIYDVHEDALERYERALAEWLARHPDPRDEADT</sequence>
<dbReference type="Pfam" id="PF09791">
    <property type="entry name" value="Oxidored-like"/>
    <property type="match status" value="1"/>
</dbReference>
<protein>
    <recommendedName>
        <fullName evidence="1">Oxidoreductase-like domain-containing protein</fullName>
    </recommendedName>
</protein>
<feature type="domain" description="Oxidoreductase-like" evidence="1">
    <location>
        <begin position="8"/>
        <end position="47"/>
    </location>
</feature>
<organism evidence="2 3">
    <name type="scientific">Dokdonella fugitiva</name>
    <dbReference type="NCBI Taxonomy" id="328517"/>
    <lineage>
        <taxon>Bacteria</taxon>
        <taxon>Pseudomonadati</taxon>
        <taxon>Pseudomonadota</taxon>
        <taxon>Gammaproteobacteria</taxon>
        <taxon>Lysobacterales</taxon>
        <taxon>Rhodanobacteraceae</taxon>
        <taxon>Dokdonella</taxon>
    </lineage>
</organism>
<keyword evidence="3" id="KW-1185">Reference proteome</keyword>
<reference evidence="2 3" key="1">
    <citation type="submission" date="2020-07" db="EMBL/GenBank/DDBJ databases">
        <title>Genomic Encyclopedia of Type Strains, Phase IV (KMG-V): Genome sequencing to study the core and pangenomes of soil and plant-associated prokaryotes.</title>
        <authorList>
            <person name="Whitman W."/>
        </authorList>
    </citation>
    <scope>NUCLEOTIDE SEQUENCE [LARGE SCALE GENOMIC DNA]</scope>
    <source>
        <strain evidence="2 3">RH2WT43</strain>
    </source>
</reference>
<dbReference type="InterPro" id="IPR019180">
    <property type="entry name" value="Oxidoreductase-like_N"/>
</dbReference>
<evidence type="ECO:0000313" key="2">
    <source>
        <dbReference type="EMBL" id="MBA8885889.1"/>
    </source>
</evidence>
<proteinExistence type="predicted"/>
<evidence type="ECO:0000313" key="3">
    <source>
        <dbReference type="Proteomes" id="UP000550401"/>
    </source>
</evidence>
<dbReference type="EMBL" id="JACGXL010000001">
    <property type="protein sequence ID" value="MBA8885889.1"/>
    <property type="molecule type" value="Genomic_DNA"/>
</dbReference>
<dbReference type="AlphaFoldDB" id="A0A839EVZ7"/>
<comment type="caution">
    <text evidence="2">The sequence shown here is derived from an EMBL/GenBank/DDBJ whole genome shotgun (WGS) entry which is preliminary data.</text>
</comment>
<gene>
    <name evidence="2" type="ORF">FHW12_000080</name>
</gene>
<name>A0A839EVZ7_9GAMM</name>
<dbReference type="Proteomes" id="UP000550401">
    <property type="component" value="Unassembled WGS sequence"/>
</dbReference>
<evidence type="ECO:0000259" key="1">
    <source>
        <dbReference type="Pfam" id="PF09791"/>
    </source>
</evidence>
<dbReference type="RefSeq" id="WP_182529014.1">
    <property type="nucleotide sequence ID" value="NZ_JACGXL010000001.1"/>
</dbReference>
<accession>A0A839EVZ7</accession>